<dbReference type="Proteomes" id="UP000050342">
    <property type="component" value="Unassembled WGS sequence"/>
</dbReference>
<dbReference type="AlphaFoldDB" id="A0A0N8VS24"/>
<protein>
    <recommendedName>
        <fullName evidence="3">Thioester reductase (TE) domain-containing protein</fullName>
    </recommendedName>
</protein>
<evidence type="ECO:0000256" key="2">
    <source>
        <dbReference type="ARBA" id="ARBA00022553"/>
    </source>
</evidence>
<dbReference type="PANTHER" id="PTHR44845">
    <property type="entry name" value="CARRIER DOMAIN-CONTAINING PROTEIN"/>
    <property type="match status" value="1"/>
</dbReference>
<reference evidence="4 5" key="1">
    <citation type="submission" date="2015-10" db="EMBL/GenBank/DDBJ databases">
        <title>Pseudomonas helleri sp. nov. and Pseudomonas weihenstephanensis sp. nov., isolated from raw cows milk.</title>
        <authorList>
            <person name="Von Neubeck M."/>
            <person name="Huptas C."/>
            <person name="Wenning M."/>
            <person name="Scherer S."/>
        </authorList>
    </citation>
    <scope>NUCLEOTIDE SEQUENCE [LARGE SCALE GENOMIC DNA]</scope>
    <source>
        <strain evidence="4 5">BSTT44</strain>
    </source>
</reference>
<keyword evidence="2" id="KW-0597">Phosphoprotein</keyword>
<dbReference type="InterPro" id="IPR013120">
    <property type="entry name" value="FAR_NAD-bd"/>
</dbReference>
<dbReference type="RefSeq" id="WP_055104417.1">
    <property type="nucleotide sequence ID" value="NZ_LLWH01000209.1"/>
</dbReference>
<evidence type="ECO:0000259" key="3">
    <source>
        <dbReference type="Pfam" id="PF07993"/>
    </source>
</evidence>
<dbReference type="SUPFAM" id="SSF51735">
    <property type="entry name" value="NAD(P)-binding Rossmann-fold domains"/>
    <property type="match status" value="1"/>
</dbReference>
<evidence type="ECO:0000256" key="1">
    <source>
        <dbReference type="ARBA" id="ARBA00022450"/>
    </source>
</evidence>
<dbReference type="EMBL" id="LLWH01000209">
    <property type="protein sequence ID" value="KQB52132.1"/>
    <property type="molecule type" value="Genomic_DNA"/>
</dbReference>
<dbReference type="OrthoDB" id="9757559at2"/>
<keyword evidence="1" id="KW-0596">Phosphopantetheine</keyword>
<keyword evidence="5" id="KW-1185">Reference proteome</keyword>
<feature type="domain" description="Thioester reductase (TE)" evidence="3">
    <location>
        <begin position="2"/>
        <end position="117"/>
    </location>
</feature>
<dbReference type="STRING" id="1563157.AQS70_04195"/>
<proteinExistence type="predicted"/>
<accession>A0A0N8VS24</accession>
<sequence>MLISTISVYSWGHRYTHKARVYENDSIDENLESIRHDLGNVQSKWVMKKLADLAASAGLPVMTFRLGYATCHRRTGVCANYQWWGRFIRTCLKYNAVPDLQNLLEGLTTVDYMVEAVASISRIPEALGQKFNLIQSESTNLDLQTFCQRVGSYYGRQFELLPYKQWVDRWSHDTQAFLYPLRGMFANDMHNGESVLELYQNTYRWDCSRAKSFLMRGTVRESERTDEVLHRYLQHLNI</sequence>
<dbReference type="Gene3D" id="3.40.50.720">
    <property type="entry name" value="NAD(P)-binding Rossmann-like Domain"/>
    <property type="match status" value="1"/>
</dbReference>
<organism evidence="4 5">
    <name type="scientific">Pseudomonas endophytica</name>
    <dbReference type="NCBI Taxonomy" id="1563157"/>
    <lineage>
        <taxon>Bacteria</taxon>
        <taxon>Pseudomonadati</taxon>
        <taxon>Pseudomonadota</taxon>
        <taxon>Gammaproteobacteria</taxon>
        <taxon>Pseudomonadales</taxon>
        <taxon>Pseudomonadaceae</taxon>
        <taxon>Pseudomonas</taxon>
    </lineage>
</organism>
<dbReference type="PANTHER" id="PTHR44845:SF6">
    <property type="entry name" value="BETA-ALANINE-ACTIVATING ENZYME"/>
    <property type="match status" value="1"/>
</dbReference>
<name>A0A0N8VS24_9PSED</name>
<gene>
    <name evidence="4" type="ORF">AQS70_04195</name>
</gene>
<evidence type="ECO:0000313" key="5">
    <source>
        <dbReference type="Proteomes" id="UP000050342"/>
    </source>
</evidence>
<comment type="caution">
    <text evidence="4">The sequence shown here is derived from an EMBL/GenBank/DDBJ whole genome shotgun (WGS) entry which is preliminary data.</text>
</comment>
<evidence type="ECO:0000313" key="4">
    <source>
        <dbReference type="EMBL" id="KQB52132.1"/>
    </source>
</evidence>
<dbReference type="Pfam" id="PF07993">
    <property type="entry name" value="NAD_binding_4"/>
    <property type="match status" value="1"/>
</dbReference>
<dbReference type="InterPro" id="IPR036291">
    <property type="entry name" value="NAD(P)-bd_dom_sf"/>
</dbReference>